<reference evidence="2" key="1">
    <citation type="journal article" date="2020" name="Stud. Mycol.">
        <title>101 Dothideomycetes genomes: a test case for predicting lifestyles and emergence of pathogens.</title>
        <authorList>
            <person name="Haridas S."/>
            <person name="Albert R."/>
            <person name="Binder M."/>
            <person name="Bloem J."/>
            <person name="Labutti K."/>
            <person name="Salamov A."/>
            <person name="Andreopoulos B."/>
            <person name="Baker S."/>
            <person name="Barry K."/>
            <person name="Bills G."/>
            <person name="Bluhm B."/>
            <person name="Cannon C."/>
            <person name="Castanera R."/>
            <person name="Culley D."/>
            <person name="Daum C."/>
            <person name="Ezra D."/>
            <person name="Gonzalez J."/>
            <person name="Henrissat B."/>
            <person name="Kuo A."/>
            <person name="Liang C."/>
            <person name="Lipzen A."/>
            <person name="Lutzoni F."/>
            <person name="Magnuson J."/>
            <person name="Mondo S."/>
            <person name="Nolan M."/>
            <person name="Ohm R."/>
            <person name="Pangilinan J."/>
            <person name="Park H.-J."/>
            <person name="Ramirez L."/>
            <person name="Alfaro M."/>
            <person name="Sun H."/>
            <person name="Tritt A."/>
            <person name="Yoshinaga Y."/>
            <person name="Zwiers L.-H."/>
            <person name="Turgeon B."/>
            <person name="Goodwin S."/>
            <person name="Spatafora J."/>
            <person name="Crous P."/>
            <person name="Grigoriev I."/>
        </authorList>
    </citation>
    <scope>NUCLEOTIDE SEQUENCE</scope>
    <source>
        <strain evidence="2">CBS 121167</strain>
    </source>
</reference>
<feature type="compositionally biased region" description="Basic residues" evidence="1">
    <location>
        <begin position="1"/>
        <end position="15"/>
    </location>
</feature>
<proteinExistence type="predicted"/>
<feature type="compositionally biased region" description="Gly residues" evidence="1">
    <location>
        <begin position="54"/>
        <end position="63"/>
    </location>
</feature>
<keyword evidence="3" id="KW-1185">Reference proteome</keyword>
<feature type="compositionally biased region" description="Basic and acidic residues" evidence="1">
    <location>
        <begin position="39"/>
        <end position="50"/>
    </location>
</feature>
<organism evidence="2 3">
    <name type="scientific">Aplosporella prunicola CBS 121167</name>
    <dbReference type="NCBI Taxonomy" id="1176127"/>
    <lineage>
        <taxon>Eukaryota</taxon>
        <taxon>Fungi</taxon>
        <taxon>Dikarya</taxon>
        <taxon>Ascomycota</taxon>
        <taxon>Pezizomycotina</taxon>
        <taxon>Dothideomycetes</taxon>
        <taxon>Dothideomycetes incertae sedis</taxon>
        <taxon>Botryosphaeriales</taxon>
        <taxon>Aplosporellaceae</taxon>
        <taxon>Aplosporella</taxon>
    </lineage>
</organism>
<evidence type="ECO:0000313" key="3">
    <source>
        <dbReference type="Proteomes" id="UP000799438"/>
    </source>
</evidence>
<evidence type="ECO:0000313" key="2">
    <source>
        <dbReference type="EMBL" id="KAF2143265.1"/>
    </source>
</evidence>
<gene>
    <name evidence="2" type="ORF">K452DRAFT_286091</name>
</gene>
<accession>A0A6A6BIZ0</accession>
<dbReference type="Proteomes" id="UP000799438">
    <property type="component" value="Unassembled WGS sequence"/>
</dbReference>
<sequence length="63" mass="7173">MKKRKKKKKKKKKKKEKEEILRIGHGYSQVGHSGSSLRVQHDEKGKEERRRHGAGGAGDSYAS</sequence>
<protein>
    <submittedName>
        <fullName evidence="2">Uncharacterized protein</fullName>
    </submittedName>
</protein>
<dbReference type="RefSeq" id="XP_033398977.1">
    <property type="nucleotide sequence ID" value="XM_033540229.1"/>
</dbReference>
<dbReference type="GeneID" id="54297725"/>
<dbReference type="EMBL" id="ML995482">
    <property type="protein sequence ID" value="KAF2143265.1"/>
    <property type="molecule type" value="Genomic_DNA"/>
</dbReference>
<name>A0A6A6BIZ0_9PEZI</name>
<evidence type="ECO:0000256" key="1">
    <source>
        <dbReference type="SAM" id="MobiDB-lite"/>
    </source>
</evidence>
<feature type="region of interest" description="Disordered" evidence="1">
    <location>
        <begin position="1"/>
        <end position="63"/>
    </location>
</feature>
<dbReference type="AlphaFoldDB" id="A0A6A6BIZ0"/>